<dbReference type="PANTHER" id="PTHR30629:SF2">
    <property type="entry name" value="PROPHAGE INTEGRASE INTS-RELATED"/>
    <property type="match status" value="1"/>
</dbReference>
<dbReference type="PROSITE" id="PS51898">
    <property type="entry name" value="TYR_RECOMBINASE"/>
    <property type="match status" value="1"/>
</dbReference>
<evidence type="ECO:0000256" key="2">
    <source>
        <dbReference type="ARBA" id="ARBA00022908"/>
    </source>
</evidence>
<evidence type="ECO:0000256" key="3">
    <source>
        <dbReference type="ARBA" id="ARBA00023172"/>
    </source>
</evidence>
<evidence type="ECO:0000259" key="4">
    <source>
        <dbReference type="PROSITE" id="PS51898"/>
    </source>
</evidence>
<dbReference type="SUPFAM" id="SSF56349">
    <property type="entry name" value="DNA breaking-rejoining enzymes"/>
    <property type="match status" value="1"/>
</dbReference>
<dbReference type="PANTHER" id="PTHR30629">
    <property type="entry name" value="PROPHAGE INTEGRASE"/>
    <property type="match status" value="1"/>
</dbReference>
<dbReference type="Pfam" id="PF00589">
    <property type="entry name" value="Phage_integrase"/>
    <property type="match status" value="1"/>
</dbReference>
<accession>A0ABS5BSZ5</accession>
<dbReference type="InterPro" id="IPR011010">
    <property type="entry name" value="DNA_brk_join_enz"/>
</dbReference>
<dbReference type="CDD" id="cd00397">
    <property type="entry name" value="DNA_BRE_C"/>
    <property type="match status" value="1"/>
</dbReference>
<dbReference type="RefSeq" id="WP_210655366.1">
    <property type="nucleotide sequence ID" value="NZ_JAGKQQ010000001.1"/>
</dbReference>
<dbReference type="InterPro" id="IPR050808">
    <property type="entry name" value="Phage_Integrase"/>
</dbReference>
<keyword evidence="6" id="KW-1185">Reference proteome</keyword>
<evidence type="ECO:0000256" key="1">
    <source>
        <dbReference type="ARBA" id="ARBA00008857"/>
    </source>
</evidence>
<gene>
    <name evidence="5" type="ORF">J8F10_16385</name>
</gene>
<comment type="similarity">
    <text evidence="1">Belongs to the 'phage' integrase family.</text>
</comment>
<proteinExistence type="inferred from homology"/>
<organism evidence="5 6">
    <name type="scientific">Gemmata palustris</name>
    <dbReference type="NCBI Taxonomy" id="2822762"/>
    <lineage>
        <taxon>Bacteria</taxon>
        <taxon>Pseudomonadati</taxon>
        <taxon>Planctomycetota</taxon>
        <taxon>Planctomycetia</taxon>
        <taxon>Gemmatales</taxon>
        <taxon>Gemmataceae</taxon>
        <taxon>Gemmata</taxon>
    </lineage>
</organism>
<dbReference type="InterPro" id="IPR002104">
    <property type="entry name" value="Integrase_catalytic"/>
</dbReference>
<evidence type="ECO:0000313" key="6">
    <source>
        <dbReference type="Proteomes" id="UP000676565"/>
    </source>
</evidence>
<protein>
    <submittedName>
        <fullName evidence="5">Site-specific integrase</fullName>
    </submittedName>
</protein>
<sequence>MSNPRKPTPSYLFHKQTGRARAVWTDQTGTRRDKLLPGAYDSAESRTAFAKLQLEYEAAPAMTSVTARGITVAEVLLAYVGHAESHYRGPDGEPTDENRHIKTVVRFVRELYGAIPAAEFGPLALKAVRQKFVEQKWSRKSVNARVERVRRIFKWAVAEELIPPVIFQALTAVSGLQRGRSPARETESIKPVEDALVDAMLLHVNRHVRGLIEFQRLTGCRPGEACRIRRCDIDTNDSVWVYKPTAHKTAWKGKTRVIVIGPRAQALLREYFTSDTSDFLFSPVRAVAEFRADRAANRKTPKYPSHVKWNESRRIGTKRKRPPAARYNRRAYLTAVLRACDRASPPVGELARRANESVAKWWSRLTSEQRAAVKAWRRAHHWHPNQLRHTFATRVRKEHGLEAAQVLLGHAKADVTQVYAERNAALATAIAAQIG</sequence>
<dbReference type="EMBL" id="JAGKQQ010000001">
    <property type="protein sequence ID" value="MBP3956851.1"/>
    <property type="molecule type" value="Genomic_DNA"/>
</dbReference>
<evidence type="ECO:0000313" key="5">
    <source>
        <dbReference type="EMBL" id="MBP3956851.1"/>
    </source>
</evidence>
<dbReference type="Gene3D" id="1.10.443.10">
    <property type="entry name" value="Intergrase catalytic core"/>
    <property type="match status" value="1"/>
</dbReference>
<comment type="caution">
    <text evidence="5">The sequence shown here is derived from an EMBL/GenBank/DDBJ whole genome shotgun (WGS) entry which is preliminary data.</text>
</comment>
<feature type="domain" description="Tyr recombinase" evidence="4">
    <location>
        <begin position="180"/>
        <end position="432"/>
    </location>
</feature>
<dbReference type="Proteomes" id="UP000676565">
    <property type="component" value="Unassembled WGS sequence"/>
</dbReference>
<reference evidence="5 6" key="1">
    <citation type="submission" date="2021-04" db="EMBL/GenBank/DDBJ databases">
        <authorList>
            <person name="Ivanova A."/>
        </authorList>
    </citation>
    <scope>NUCLEOTIDE SEQUENCE [LARGE SCALE GENOMIC DNA]</scope>
    <source>
        <strain evidence="5 6">G18</strain>
    </source>
</reference>
<keyword evidence="2" id="KW-0229">DNA integration</keyword>
<name>A0ABS5BSZ5_9BACT</name>
<dbReference type="InterPro" id="IPR013762">
    <property type="entry name" value="Integrase-like_cat_sf"/>
</dbReference>
<keyword evidence="3" id="KW-0233">DNA recombination</keyword>